<protein>
    <submittedName>
        <fullName evidence="1">Uncharacterized protein</fullName>
    </submittedName>
</protein>
<organism evidence="1">
    <name type="scientific">viral metagenome</name>
    <dbReference type="NCBI Taxonomy" id="1070528"/>
    <lineage>
        <taxon>unclassified sequences</taxon>
        <taxon>metagenomes</taxon>
        <taxon>organismal metagenomes</taxon>
    </lineage>
</organism>
<reference evidence="1" key="1">
    <citation type="submission" date="2020-03" db="EMBL/GenBank/DDBJ databases">
        <title>The deep terrestrial virosphere.</title>
        <authorList>
            <person name="Holmfeldt K."/>
            <person name="Nilsson E."/>
            <person name="Simone D."/>
            <person name="Lopez-Fernandez M."/>
            <person name="Wu X."/>
            <person name="de Brujin I."/>
            <person name="Lundin D."/>
            <person name="Andersson A."/>
            <person name="Bertilsson S."/>
            <person name="Dopson M."/>
        </authorList>
    </citation>
    <scope>NUCLEOTIDE SEQUENCE</scope>
    <source>
        <strain evidence="1">TM448A00751</strain>
    </source>
</reference>
<dbReference type="EMBL" id="MT144061">
    <property type="protein sequence ID" value="QJA47868.1"/>
    <property type="molecule type" value="Genomic_DNA"/>
</dbReference>
<evidence type="ECO:0000313" key="1">
    <source>
        <dbReference type="EMBL" id="QJA47868.1"/>
    </source>
</evidence>
<name>A0A6H1ZK15_9ZZZZ</name>
<sequence>MKTEKQIRDFLARCDKERDFGMSKGSCPAEKGRRKGCCAECSVPSNLLWVLGKNVKASANMQDALIEALRGGEEK</sequence>
<accession>A0A6H1ZK15</accession>
<gene>
    <name evidence="1" type="ORF">TM448A00751_0006</name>
</gene>
<dbReference type="AlphaFoldDB" id="A0A6H1ZK15"/>
<proteinExistence type="predicted"/>